<dbReference type="EMBL" id="FUEG01000018">
    <property type="protein sequence ID" value="SJL12994.1"/>
    <property type="molecule type" value="Genomic_DNA"/>
</dbReference>
<reference evidence="2" key="1">
    <citation type="journal article" date="2017" name="Nat. Ecol. Evol.">
        <title>Genome expansion and lineage-specific genetic innovations in the forest pathogenic fungi Armillaria.</title>
        <authorList>
            <person name="Sipos G."/>
            <person name="Prasanna A.N."/>
            <person name="Walter M.C."/>
            <person name="O'Connor E."/>
            <person name="Balint B."/>
            <person name="Krizsan K."/>
            <person name="Kiss B."/>
            <person name="Hess J."/>
            <person name="Varga T."/>
            <person name="Slot J."/>
            <person name="Riley R."/>
            <person name="Boka B."/>
            <person name="Rigling D."/>
            <person name="Barry K."/>
            <person name="Lee J."/>
            <person name="Mihaltcheva S."/>
            <person name="LaButti K."/>
            <person name="Lipzen A."/>
            <person name="Waldron R."/>
            <person name="Moloney N.M."/>
            <person name="Sperisen C."/>
            <person name="Kredics L."/>
            <person name="Vagvoelgyi C."/>
            <person name="Patrignani A."/>
            <person name="Fitzpatrick D."/>
            <person name="Nagy I."/>
            <person name="Doyle S."/>
            <person name="Anderson J.B."/>
            <person name="Grigoriev I.V."/>
            <person name="Gueldener U."/>
            <person name="Muensterkoetter M."/>
            <person name="Nagy L.G."/>
        </authorList>
    </citation>
    <scope>NUCLEOTIDE SEQUENCE [LARGE SCALE GENOMIC DNA]</scope>
    <source>
        <strain evidence="2">C18/9</strain>
    </source>
</reference>
<proteinExistence type="predicted"/>
<evidence type="ECO:0000313" key="2">
    <source>
        <dbReference type="Proteomes" id="UP000219338"/>
    </source>
</evidence>
<keyword evidence="2" id="KW-1185">Reference proteome</keyword>
<dbReference type="Proteomes" id="UP000219338">
    <property type="component" value="Unassembled WGS sequence"/>
</dbReference>
<gene>
    <name evidence="1" type="ORF">ARMOST_16429</name>
</gene>
<organism evidence="1 2">
    <name type="scientific">Armillaria ostoyae</name>
    <name type="common">Armillaria root rot fungus</name>
    <dbReference type="NCBI Taxonomy" id="47428"/>
    <lineage>
        <taxon>Eukaryota</taxon>
        <taxon>Fungi</taxon>
        <taxon>Dikarya</taxon>
        <taxon>Basidiomycota</taxon>
        <taxon>Agaricomycotina</taxon>
        <taxon>Agaricomycetes</taxon>
        <taxon>Agaricomycetidae</taxon>
        <taxon>Agaricales</taxon>
        <taxon>Marasmiineae</taxon>
        <taxon>Physalacriaceae</taxon>
        <taxon>Armillaria</taxon>
    </lineage>
</organism>
<protein>
    <submittedName>
        <fullName evidence="1">Uncharacterized protein</fullName>
    </submittedName>
</protein>
<evidence type="ECO:0000313" key="1">
    <source>
        <dbReference type="EMBL" id="SJL12994.1"/>
    </source>
</evidence>
<accession>A0A284RW69</accession>
<name>A0A284RW69_ARMOS</name>
<dbReference type="AlphaFoldDB" id="A0A284RW69"/>
<sequence length="61" mass="6733">MVTTHSGLAFHFGEPTRLARVLQVISGKHEDGHQSEGWCYRLGTCAARTSDIRVTVVQTGY</sequence>